<organism evidence="2 3">
    <name type="scientific">Candidatus Aveggerthella stercoripullorum</name>
    <dbReference type="NCBI Taxonomy" id="2840688"/>
    <lineage>
        <taxon>Bacteria</taxon>
        <taxon>Bacillati</taxon>
        <taxon>Actinomycetota</taxon>
        <taxon>Coriobacteriia</taxon>
        <taxon>Eggerthellales</taxon>
        <taxon>Eggerthellaceae</taxon>
        <taxon>Eggerthellaceae incertae sedis</taxon>
        <taxon>Candidatus Aveggerthella</taxon>
    </lineage>
</organism>
<name>A0A9D0ZYZ0_9ACTN</name>
<feature type="transmembrane region" description="Helical" evidence="1">
    <location>
        <begin position="158"/>
        <end position="182"/>
    </location>
</feature>
<comment type="caution">
    <text evidence="2">The sequence shown here is derived from an EMBL/GenBank/DDBJ whole genome shotgun (WGS) entry which is preliminary data.</text>
</comment>
<dbReference type="AlphaFoldDB" id="A0A9D0ZYZ0"/>
<feature type="transmembrane region" description="Helical" evidence="1">
    <location>
        <begin position="55"/>
        <end position="80"/>
    </location>
</feature>
<keyword evidence="1" id="KW-1133">Transmembrane helix</keyword>
<reference evidence="2" key="1">
    <citation type="submission" date="2020-10" db="EMBL/GenBank/DDBJ databases">
        <authorList>
            <person name="Gilroy R."/>
        </authorList>
    </citation>
    <scope>NUCLEOTIDE SEQUENCE</scope>
    <source>
        <strain evidence="2">ChiGjej1B1-2707</strain>
    </source>
</reference>
<dbReference type="EMBL" id="DVGB01000004">
    <property type="protein sequence ID" value="HIR00719.1"/>
    <property type="molecule type" value="Genomic_DNA"/>
</dbReference>
<dbReference type="Proteomes" id="UP000824261">
    <property type="component" value="Unassembled WGS sequence"/>
</dbReference>
<feature type="transmembrane region" description="Helical" evidence="1">
    <location>
        <begin position="125"/>
        <end position="152"/>
    </location>
</feature>
<sequence length="205" mass="21954">MTAPFASAQADSGILRRMVRFVATVILLTAVYLAVSLPFKFALELIPGFTDIRPVACLQPIFGVFFGIPGCLAFGVGNLITDAMSDSLRWSSIASFVANVGNPLLFCLLWWRLRDGVFDLRTGRNIALLAGLSFTCACLQSLVISVAVAAAYPDVDVLLFALSVVGNHTVFPVLFGAPIAILMQEEMGKDPRGLGGRFRLANTPA</sequence>
<proteinExistence type="predicted"/>
<evidence type="ECO:0000256" key="1">
    <source>
        <dbReference type="SAM" id="Phobius"/>
    </source>
</evidence>
<evidence type="ECO:0000313" key="2">
    <source>
        <dbReference type="EMBL" id="HIR00719.1"/>
    </source>
</evidence>
<gene>
    <name evidence="2" type="ORF">IAA69_00350</name>
</gene>
<keyword evidence="1" id="KW-0812">Transmembrane</keyword>
<protein>
    <recommendedName>
        <fullName evidence="4">QueT transporter family protein</fullName>
    </recommendedName>
</protein>
<reference evidence="2" key="2">
    <citation type="journal article" date="2021" name="PeerJ">
        <title>Extensive microbial diversity within the chicken gut microbiome revealed by metagenomics and culture.</title>
        <authorList>
            <person name="Gilroy R."/>
            <person name="Ravi A."/>
            <person name="Getino M."/>
            <person name="Pursley I."/>
            <person name="Horton D.L."/>
            <person name="Alikhan N.F."/>
            <person name="Baker D."/>
            <person name="Gharbi K."/>
            <person name="Hall N."/>
            <person name="Watson M."/>
            <person name="Adriaenssens E.M."/>
            <person name="Foster-Nyarko E."/>
            <person name="Jarju S."/>
            <person name="Secka A."/>
            <person name="Antonio M."/>
            <person name="Oren A."/>
            <person name="Chaudhuri R.R."/>
            <person name="La Ragione R."/>
            <person name="Hildebrand F."/>
            <person name="Pallen M.J."/>
        </authorList>
    </citation>
    <scope>NUCLEOTIDE SEQUENCE</scope>
    <source>
        <strain evidence="2">ChiGjej1B1-2707</strain>
    </source>
</reference>
<accession>A0A9D0ZYZ0</accession>
<feature type="transmembrane region" description="Helical" evidence="1">
    <location>
        <begin position="21"/>
        <end position="43"/>
    </location>
</feature>
<keyword evidence="1" id="KW-0472">Membrane</keyword>
<evidence type="ECO:0000313" key="3">
    <source>
        <dbReference type="Proteomes" id="UP000824261"/>
    </source>
</evidence>
<evidence type="ECO:0008006" key="4">
    <source>
        <dbReference type="Google" id="ProtNLM"/>
    </source>
</evidence>
<feature type="transmembrane region" description="Helical" evidence="1">
    <location>
        <begin position="92"/>
        <end position="113"/>
    </location>
</feature>